<dbReference type="InterPro" id="IPR029055">
    <property type="entry name" value="Ntn_hydrolases_N"/>
</dbReference>
<dbReference type="InterPro" id="IPR016050">
    <property type="entry name" value="Proteasome_bsu_CS"/>
</dbReference>
<dbReference type="Proteomes" id="UP001209878">
    <property type="component" value="Unassembled WGS sequence"/>
</dbReference>
<keyword evidence="3" id="KW-0645">Protease</keyword>
<evidence type="ECO:0000256" key="2">
    <source>
        <dbReference type="ARBA" id="ARBA00022490"/>
    </source>
</evidence>
<keyword evidence="4" id="KW-0888">Threonine protease</keyword>
<protein>
    <recommendedName>
        <fullName evidence="9">Proteasome subunit beta</fullName>
    </recommendedName>
</protein>
<dbReference type="PRINTS" id="PR00141">
    <property type="entry name" value="PROTEASOME"/>
</dbReference>
<comment type="catalytic activity">
    <reaction evidence="1">
        <text>Cleavage of peptide bonds with very broad specificity.</text>
        <dbReference type="EC" id="3.4.25.1"/>
    </reaction>
</comment>
<dbReference type="CDD" id="cd03762">
    <property type="entry name" value="proteasome_beta_type_6"/>
    <property type="match status" value="1"/>
</dbReference>
<keyword evidence="7" id="KW-0865">Zymogen</keyword>
<dbReference type="PROSITE" id="PS51476">
    <property type="entry name" value="PROTEASOME_BETA_2"/>
    <property type="match status" value="1"/>
</dbReference>
<dbReference type="Gene3D" id="3.60.20.10">
    <property type="entry name" value="Glutamine Phosphoribosylpyrophosphate, subunit 1, domain 1"/>
    <property type="match status" value="1"/>
</dbReference>
<comment type="caution">
    <text evidence="10">The sequence shown here is derived from an EMBL/GenBank/DDBJ whole genome shotgun (WGS) entry which is preliminary data.</text>
</comment>
<name>A0AAD9PAR0_RIDPI</name>
<keyword evidence="2 9" id="KW-0963">Cytoplasm</keyword>
<evidence type="ECO:0000256" key="9">
    <source>
        <dbReference type="RuleBase" id="RU004203"/>
    </source>
</evidence>
<proteinExistence type="inferred from homology"/>
<keyword evidence="8 9" id="KW-0539">Nucleus</keyword>
<evidence type="ECO:0000256" key="5">
    <source>
        <dbReference type="ARBA" id="ARBA00022801"/>
    </source>
</evidence>
<dbReference type="InterPro" id="IPR023333">
    <property type="entry name" value="Proteasome_suB-type"/>
</dbReference>
<sequence length="197" mass="21554">MAVEFDGGVVIAADSRTSAGTYIPNRVTDKLTKVTDNIYCCRSGSSADTQAIADIVNYHINFHRMEMGEDPLVKTAAKVFQDLCYNYRDSLSAGIICAGWDRKLGGQVYSIPLGGMCIRQPVTIGGSGSTYLYGHVDATFKENMTKEECLKFCKDAVSLAIMRDGSSGGVIRMAAISEDGVEKHLILHEDITKFYRE</sequence>
<comment type="similarity">
    <text evidence="9">Belongs to the peptidase T1B family.</text>
</comment>
<evidence type="ECO:0000256" key="8">
    <source>
        <dbReference type="ARBA" id="ARBA00023242"/>
    </source>
</evidence>
<evidence type="ECO:0000256" key="3">
    <source>
        <dbReference type="ARBA" id="ARBA00022670"/>
    </source>
</evidence>
<dbReference type="AlphaFoldDB" id="A0AAD9PAR0"/>
<accession>A0AAD9PAR0</accession>
<dbReference type="GO" id="GO:0005737">
    <property type="term" value="C:cytoplasm"/>
    <property type="evidence" value="ECO:0007669"/>
    <property type="project" value="UniProtKB-SubCell"/>
</dbReference>
<dbReference type="GO" id="GO:0019774">
    <property type="term" value="C:proteasome core complex, beta-subunit complex"/>
    <property type="evidence" value="ECO:0007669"/>
    <property type="project" value="UniProtKB-ARBA"/>
</dbReference>
<dbReference type="PROSITE" id="PS00854">
    <property type="entry name" value="PROTEASOME_BETA_1"/>
    <property type="match status" value="1"/>
</dbReference>
<dbReference type="Pfam" id="PF00227">
    <property type="entry name" value="Proteasome"/>
    <property type="match status" value="1"/>
</dbReference>
<evidence type="ECO:0000256" key="4">
    <source>
        <dbReference type="ARBA" id="ARBA00022698"/>
    </source>
</evidence>
<gene>
    <name evidence="10" type="ORF">NP493_61g00000</name>
</gene>
<comment type="function">
    <text evidence="9">Component of the proteasome, a multicatalytic proteinase complex which is characterized by its ability to cleave peptides with Arg, Phe, Tyr, Leu, and Glu adjacent to the leaving group at neutral or slightly basic pH. The proteasome has an ATP-dependent proteolytic activity.</text>
</comment>
<reference evidence="10" key="1">
    <citation type="journal article" date="2023" name="Mol. Biol. Evol.">
        <title>Third-Generation Sequencing Reveals the Adaptive Role of the Epigenome in Three Deep-Sea Polychaetes.</title>
        <authorList>
            <person name="Perez M."/>
            <person name="Aroh O."/>
            <person name="Sun Y."/>
            <person name="Lan Y."/>
            <person name="Juniper S.K."/>
            <person name="Young C.R."/>
            <person name="Angers B."/>
            <person name="Qian P.Y."/>
        </authorList>
    </citation>
    <scope>NUCLEOTIDE SEQUENCE</scope>
    <source>
        <strain evidence="10">R07B-5</strain>
    </source>
</reference>
<dbReference type="SUPFAM" id="SSF56235">
    <property type="entry name" value="N-terminal nucleophile aminohydrolases (Ntn hydrolases)"/>
    <property type="match status" value="1"/>
</dbReference>
<dbReference type="GO" id="GO:0004298">
    <property type="term" value="F:threonine-type endopeptidase activity"/>
    <property type="evidence" value="ECO:0007669"/>
    <property type="project" value="UniProtKB-KW"/>
</dbReference>
<dbReference type="FunFam" id="3.60.20.10:FF:000010">
    <property type="entry name" value="Proteasome subunit beta type-1"/>
    <property type="match status" value="1"/>
</dbReference>
<comment type="subunit">
    <text evidence="9">Component of the proteasome complex.</text>
</comment>
<evidence type="ECO:0000313" key="10">
    <source>
        <dbReference type="EMBL" id="KAK2191091.1"/>
    </source>
</evidence>
<dbReference type="PANTHER" id="PTHR32194:SF0">
    <property type="entry name" value="ATP-DEPENDENT PROTEASE SUBUNIT HSLV"/>
    <property type="match status" value="1"/>
</dbReference>
<keyword evidence="11" id="KW-1185">Reference proteome</keyword>
<comment type="subcellular location">
    <subcellularLocation>
        <location evidence="9">Cytoplasm</location>
    </subcellularLocation>
    <subcellularLocation>
        <location evidence="9">Nucleus</location>
    </subcellularLocation>
</comment>
<evidence type="ECO:0000256" key="7">
    <source>
        <dbReference type="ARBA" id="ARBA00023145"/>
    </source>
</evidence>
<evidence type="ECO:0000256" key="1">
    <source>
        <dbReference type="ARBA" id="ARBA00001198"/>
    </source>
</evidence>
<dbReference type="PANTHER" id="PTHR32194">
    <property type="entry name" value="METALLOPROTEASE TLDD"/>
    <property type="match status" value="1"/>
</dbReference>
<evidence type="ECO:0000256" key="6">
    <source>
        <dbReference type="ARBA" id="ARBA00022942"/>
    </source>
</evidence>
<dbReference type="GO" id="GO:0051603">
    <property type="term" value="P:proteolysis involved in protein catabolic process"/>
    <property type="evidence" value="ECO:0007669"/>
    <property type="project" value="InterPro"/>
</dbReference>
<organism evidence="10 11">
    <name type="scientific">Ridgeia piscesae</name>
    <name type="common">Tubeworm</name>
    <dbReference type="NCBI Taxonomy" id="27915"/>
    <lineage>
        <taxon>Eukaryota</taxon>
        <taxon>Metazoa</taxon>
        <taxon>Spiralia</taxon>
        <taxon>Lophotrochozoa</taxon>
        <taxon>Annelida</taxon>
        <taxon>Polychaeta</taxon>
        <taxon>Sedentaria</taxon>
        <taxon>Canalipalpata</taxon>
        <taxon>Sabellida</taxon>
        <taxon>Siboglinidae</taxon>
        <taxon>Ridgeia</taxon>
    </lineage>
</organism>
<evidence type="ECO:0000313" key="11">
    <source>
        <dbReference type="Proteomes" id="UP001209878"/>
    </source>
</evidence>
<keyword evidence="6 9" id="KW-0647">Proteasome</keyword>
<dbReference type="EMBL" id="JAODUO010000060">
    <property type="protein sequence ID" value="KAK2191091.1"/>
    <property type="molecule type" value="Genomic_DNA"/>
</dbReference>
<keyword evidence="5" id="KW-0378">Hydrolase</keyword>
<dbReference type="InterPro" id="IPR001353">
    <property type="entry name" value="Proteasome_sua/b"/>
</dbReference>
<dbReference type="GO" id="GO:0005634">
    <property type="term" value="C:nucleus"/>
    <property type="evidence" value="ECO:0007669"/>
    <property type="project" value="UniProtKB-SubCell"/>
</dbReference>
<dbReference type="InterPro" id="IPR000243">
    <property type="entry name" value="Pept_T1A_subB"/>
</dbReference>